<keyword evidence="2" id="KW-1185">Reference proteome</keyword>
<comment type="caution">
    <text evidence="1">The sequence shown here is derived from an EMBL/GenBank/DDBJ whole genome shotgun (WGS) entry which is preliminary data.</text>
</comment>
<organism evidence="1 2">
    <name type="scientific">Entomophthora muscae</name>
    <dbReference type="NCBI Taxonomy" id="34485"/>
    <lineage>
        <taxon>Eukaryota</taxon>
        <taxon>Fungi</taxon>
        <taxon>Fungi incertae sedis</taxon>
        <taxon>Zoopagomycota</taxon>
        <taxon>Entomophthoromycotina</taxon>
        <taxon>Entomophthoromycetes</taxon>
        <taxon>Entomophthorales</taxon>
        <taxon>Entomophthoraceae</taxon>
        <taxon>Entomophthora</taxon>
    </lineage>
</organism>
<gene>
    <name evidence="1" type="ORF">DSO57_1014470</name>
</gene>
<reference evidence="1" key="1">
    <citation type="submission" date="2022-04" db="EMBL/GenBank/DDBJ databases">
        <title>Genome of the entomopathogenic fungus Entomophthora muscae.</title>
        <authorList>
            <person name="Elya C."/>
            <person name="Lovett B.R."/>
            <person name="Lee E."/>
            <person name="Macias A.M."/>
            <person name="Hajek A.E."/>
            <person name="De Bivort B.L."/>
            <person name="Kasson M.T."/>
            <person name="De Fine Licht H.H."/>
            <person name="Stajich J.E."/>
        </authorList>
    </citation>
    <scope>NUCLEOTIDE SEQUENCE</scope>
    <source>
        <strain evidence="1">Berkeley</strain>
    </source>
</reference>
<sequence length="181" mass="21079">MQDTRIGMRFGLILAGGSFFVAAEIPGCRHVSSLYCQEAKLTRETYRERFELPKDNSQVLTLVRGLITDRLAKLIEPENVPEYMTIANVRDRVNAIRFYAHAITPMIKHFSKKAIMEIKYQTILTTHNSTQAHIEYSETRAIIDNILHTYTKQVDQIMQGMEHFFNIPPENKIVRFYLQKE</sequence>
<proteinExistence type="predicted"/>
<evidence type="ECO:0000313" key="2">
    <source>
        <dbReference type="Proteomes" id="UP001165960"/>
    </source>
</evidence>
<dbReference type="Proteomes" id="UP001165960">
    <property type="component" value="Unassembled WGS sequence"/>
</dbReference>
<name>A0ACC2RWP3_9FUNG</name>
<dbReference type="EMBL" id="QTSX02006445">
    <property type="protein sequence ID" value="KAJ9054447.1"/>
    <property type="molecule type" value="Genomic_DNA"/>
</dbReference>
<protein>
    <submittedName>
        <fullName evidence="1">Uncharacterized protein</fullName>
    </submittedName>
</protein>
<accession>A0ACC2RWP3</accession>
<evidence type="ECO:0000313" key="1">
    <source>
        <dbReference type="EMBL" id="KAJ9054447.1"/>
    </source>
</evidence>